<protein>
    <submittedName>
        <fullName evidence="1">Uncharacterized protein</fullName>
    </submittedName>
</protein>
<proteinExistence type="predicted"/>
<name>A0A8S5V1X7_9CAUD</name>
<accession>A0A8S5V1X7</accession>
<organism evidence="1">
    <name type="scientific">Myoviridae sp. ctJ2i1</name>
    <dbReference type="NCBI Taxonomy" id="2825079"/>
    <lineage>
        <taxon>Viruses</taxon>
        <taxon>Duplodnaviria</taxon>
        <taxon>Heunggongvirae</taxon>
        <taxon>Uroviricota</taxon>
        <taxon>Caudoviricetes</taxon>
    </lineage>
</organism>
<sequence length="29" mass="3276">MFECVNCNTGPILLNELAKLLVFYSRCIA</sequence>
<evidence type="ECO:0000313" key="1">
    <source>
        <dbReference type="EMBL" id="DAG00623.1"/>
    </source>
</evidence>
<dbReference type="EMBL" id="BK016182">
    <property type="protein sequence ID" value="DAG00623.1"/>
    <property type="molecule type" value="Genomic_DNA"/>
</dbReference>
<reference evidence="1" key="1">
    <citation type="journal article" date="2021" name="Proc. Natl. Acad. Sci. U.S.A.">
        <title>A Catalog of Tens of Thousands of Viruses from Human Metagenomes Reveals Hidden Associations with Chronic Diseases.</title>
        <authorList>
            <person name="Tisza M.J."/>
            <person name="Buck C.B."/>
        </authorList>
    </citation>
    <scope>NUCLEOTIDE SEQUENCE</scope>
    <source>
        <strain evidence="1">CtJ2i1</strain>
    </source>
</reference>